<evidence type="ECO:0000256" key="20">
    <source>
        <dbReference type="PIRSR" id="PIRSR000615-2"/>
    </source>
</evidence>
<keyword evidence="4" id="KW-1003">Cell membrane</keyword>
<keyword evidence="13" id="KW-0829">Tyrosine-protein kinase</keyword>
<dbReference type="GO" id="GO:0046872">
    <property type="term" value="F:metal ion binding"/>
    <property type="evidence" value="ECO:0007669"/>
    <property type="project" value="UniProtKB-KW"/>
</dbReference>
<evidence type="ECO:0000256" key="16">
    <source>
        <dbReference type="ARBA" id="ARBA00023180"/>
    </source>
</evidence>
<evidence type="ECO:0000256" key="1">
    <source>
        <dbReference type="ARBA" id="ARBA00004251"/>
    </source>
</evidence>
<evidence type="ECO:0000256" key="22">
    <source>
        <dbReference type="PIRSR" id="PIRSR000615-4"/>
    </source>
</evidence>
<evidence type="ECO:0000256" key="14">
    <source>
        <dbReference type="ARBA" id="ARBA00023157"/>
    </source>
</evidence>
<dbReference type="PROSITE" id="PS50011">
    <property type="entry name" value="PROTEIN_KINASE_DOM"/>
    <property type="match status" value="1"/>
</dbReference>
<feature type="binding site" evidence="21">
    <location>
        <position position="1007"/>
    </location>
    <ligand>
        <name>Mg(2+)</name>
        <dbReference type="ChEBI" id="CHEBI:18420"/>
    </ligand>
</feature>
<feature type="domain" description="Protein kinase" evidence="25">
    <location>
        <begin position="785"/>
        <end position="1137"/>
    </location>
</feature>
<dbReference type="PROSITE" id="PS00109">
    <property type="entry name" value="PROTEIN_KINASE_TYR"/>
    <property type="match status" value="1"/>
</dbReference>
<keyword evidence="14" id="KW-1015">Disulfide bond</keyword>
<evidence type="ECO:0000256" key="13">
    <source>
        <dbReference type="ARBA" id="ARBA00023137"/>
    </source>
</evidence>
<evidence type="ECO:0000256" key="7">
    <source>
        <dbReference type="ARBA" id="ARBA00022692"/>
    </source>
</evidence>
<gene>
    <name evidence="27" type="ORF">DIATSA_LOCUS9602</name>
</gene>
<dbReference type="Pfam" id="PF13927">
    <property type="entry name" value="Ig_3"/>
    <property type="match status" value="1"/>
</dbReference>
<dbReference type="EMBL" id="OU893335">
    <property type="protein sequence ID" value="CAG9792028.1"/>
    <property type="molecule type" value="Genomic_DNA"/>
</dbReference>
<dbReference type="InterPro" id="IPR003599">
    <property type="entry name" value="Ig_sub"/>
</dbReference>
<protein>
    <recommendedName>
        <fullName evidence="2">receptor protein-tyrosine kinase</fullName>
        <ecNumber evidence="2">2.7.10.1</ecNumber>
    </recommendedName>
</protein>
<evidence type="ECO:0000259" key="25">
    <source>
        <dbReference type="PROSITE" id="PS50011"/>
    </source>
</evidence>
<evidence type="ECO:0000256" key="4">
    <source>
        <dbReference type="ARBA" id="ARBA00022475"/>
    </source>
</evidence>
<evidence type="ECO:0000256" key="23">
    <source>
        <dbReference type="PROSITE-ProRule" id="PRU10141"/>
    </source>
</evidence>
<dbReference type="GO" id="GO:0043235">
    <property type="term" value="C:receptor complex"/>
    <property type="evidence" value="ECO:0007669"/>
    <property type="project" value="TreeGrafter"/>
</dbReference>
<dbReference type="InterPro" id="IPR001245">
    <property type="entry name" value="Ser-Thr/Tyr_kinase_cat_dom"/>
</dbReference>
<dbReference type="OrthoDB" id="6077854at2759"/>
<evidence type="ECO:0000256" key="8">
    <source>
        <dbReference type="ARBA" id="ARBA00022741"/>
    </source>
</evidence>
<keyword evidence="16" id="KW-0325">Glycoprotein</keyword>
<keyword evidence="11 24" id="KW-1133">Transmembrane helix</keyword>
<reference evidence="27" key="1">
    <citation type="submission" date="2021-12" db="EMBL/GenBank/DDBJ databases">
        <authorList>
            <person name="King R."/>
        </authorList>
    </citation>
    <scope>NUCLEOTIDE SEQUENCE</scope>
</reference>
<feature type="domain" description="Ig-like" evidence="26">
    <location>
        <begin position="604"/>
        <end position="698"/>
    </location>
</feature>
<dbReference type="Proteomes" id="UP001153714">
    <property type="component" value="Chromosome 4"/>
</dbReference>
<evidence type="ECO:0000256" key="24">
    <source>
        <dbReference type="SAM" id="Phobius"/>
    </source>
</evidence>
<feature type="binding site" evidence="21">
    <location>
        <position position="1020"/>
    </location>
    <ligand>
        <name>Mg(2+)</name>
        <dbReference type="ChEBI" id="CHEBI:18420"/>
    </ligand>
</feature>
<dbReference type="GO" id="GO:0007169">
    <property type="term" value="P:cell surface receptor protein tyrosine kinase signaling pathway"/>
    <property type="evidence" value="ECO:0007669"/>
    <property type="project" value="InterPro"/>
</dbReference>
<evidence type="ECO:0000256" key="11">
    <source>
        <dbReference type="ARBA" id="ARBA00022989"/>
    </source>
</evidence>
<evidence type="ECO:0000313" key="27">
    <source>
        <dbReference type="EMBL" id="CAG9792028.1"/>
    </source>
</evidence>
<keyword evidence="6" id="KW-0808">Transferase</keyword>
<dbReference type="SMART" id="SM00409">
    <property type="entry name" value="IG"/>
    <property type="match status" value="5"/>
</dbReference>
<dbReference type="InterPro" id="IPR003598">
    <property type="entry name" value="Ig_sub2"/>
</dbReference>
<dbReference type="InterPro" id="IPR001824">
    <property type="entry name" value="Tyr_kinase_rcpt_3_CS"/>
</dbReference>
<feature type="domain" description="Ig-like" evidence="26">
    <location>
        <begin position="413"/>
        <end position="497"/>
    </location>
</feature>
<evidence type="ECO:0000256" key="2">
    <source>
        <dbReference type="ARBA" id="ARBA00011902"/>
    </source>
</evidence>
<sequence length="1334" mass="151527">DQEDIDGPIIIPSKTEIVLQKHQNFTLKCKGKRQLHIKQQDIPEENVGTFHIKERKLISTDPNNPFEVAFDLYNVDQYAVGYYACFDDTVDNNTILNDIKEELINTEHVTYIYIYVNGTDVLFAPMSEYFVITGGSKYATLPCKPTMPDINITLTFVNSSGSKTPVPVAYKKFSPKIGFLIEAIKTPYKCNGRRGNDTSTKNLMPRRNDVWQPKWTIQGQQFFLAGENFTLNCSVKYQLNSPVALSWEVPLNAKSFFINTSNELNVAPGEDLFNTITAINATKDDEGNYTCILSGGRERKLYKTVEKKFLEKPFINLTKGNKDQIITTEVGIIQLRAEVIAYPYPTFSFYRDNQLLQMNNSSKYKYRIDNLSNDVVFTIKNLKVTDTAKYTIVATNGPVNKSVTFDIRRIEKPTVKFGQNQGIILLANTQRTLMCEAVGYPLPEIKWIFTDNGSEFINGIDEQKSLYKVISKLTVTAHRSGNITCIATNKKGNDSVSIELFIYEIPDGFGILDTKEWYSENQELSIRCLASIYKFENSTWYGPNGEDLKEHVTYLQSSFSHVTKLKIDPVSMQQAGTYTCVGQYFNGTEETATTNVIVEAMKEPVFLEPKIDRDEEVRMFQQVSFSCAADAVPIPIVEWHKDGELLENKTDDLIMYIERNHSVVNSTIFIERMKEAYTGKYECMVIYDDRLPKSKFVNLIMSDSMPYRSTILSVTIIVILTLIGLVIYLTWKIMKEKKFRKELAAAGLLYFKEGVTKSLNPDLGIDEQAELLPYDEKFEFPPEKLTLGKQLGAGAFGVVYKAEARGIINAEETTPVAVKMVKKTADNMYIKALASELKIMVHLGKHINIVNLLGACTKNVGKRELIVIVEYCKFGNIHNYMQKHRDVFIDQLTDNKEKNLGKVNKGYSSSTASSGINSDYFGTNHTQATDHTFLNTANTNRSGRKVSETGYVQPEWRSNYESDYSFDGRNPRPLTSRDLLAWAFQIARGMEYLASRKVLHGDLAARNVLLAEDNIVKICDFGLARSIYKNDEYQKKENSPLPVKWLAIECMTDRIFSTQSDVWSFGIVLWEMFSLAKTPYPNMSPQHLLQWLSEGHRLEKPTYADDRLYDVMMRCWAHKPNARPSFTHLQELLGSFLEDNVRNHYVDLNSAYMDLNVKSAGQEDYLAMVSAPDYNNLVTPSPHHYVNDVRSFFPPTPNQVPLDDEGYLQMTPMNPSIFSPRNQTTKFDFDAKKFDPKVAEGRGGSELTPMLTLNNLPARSGSDSDHEGHSPYLKMCPKIVEESDDVFRPNENNLKNIQNSAVTNPTYISLDIDGLEKKPKDINNYINVSNGLVK</sequence>
<comment type="subcellular location">
    <subcellularLocation>
        <location evidence="1">Cell membrane</location>
        <topology evidence="1">Single-pass type I membrane protein</topology>
    </subcellularLocation>
</comment>
<comment type="catalytic activity">
    <reaction evidence="18">
        <text>L-tyrosyl-[protein] + ATP = O-phospho-L-tyrosyl-[protein] + ADP + H(+)</text>
        <dbReference type="Rhea" id="RHEA:10596"/>
        <dbReference type="Rhea" id="RHEA-COMP:10136"/>
        <dbReference type="Rhea" id="RHEA-COMP:20101"/>
        <dbReference type="ChEBI" id="CHEBI:15378"/>
        <dbReference type="ChEBI" id="CHEBI:30616"/>
        <dbReference type="ChEBI" id="CHEBI:46858"/>
        <dbReference type="ChEBI" id="CHEBI:61978"/>
        <dbReference type="ChEBI" id="CHEBI:456216"/>
        <dbReference type="EC" id="2.7.10.1"/>
    </reaction>
</comment>
<dbReference type="PROSITE" id="PS00107">
    <property type="entry name" value="PROTEIN_KINASE_ATP"/>
    <property type="match status" value="1"/>
</dbReference>
<dbReference type="PIRSF" id="PIRSF000615">
    <property type="entry name" value="TyrPK_CSF1-R"/>
    <property type="match status" value="1"/>
</dbReference>
<feature type="domain" description="Ig-like" evidence="26">
    <location>
        <begin position="506"/>
        <end position="597"/>
    </location>
</feature>
<dbReference type="InterPro" id="IPR013098">
    <property type="entry name" value="Ig_I-set"/>
</dbReference>
<reference evidence="27" key="2">
    <citation type="submission" date="2022-10" db="EMBL/GenBank/DDBJ databases">
        <authorList>
            <consortium name="ENA_rothamsted_submissions"/>
            <consortium name="culmorum"/>
            <person name="King R."/>
        </authorList>
    </citation>
    <scope>NUCLEOTIDE SEQUENCE</scope>
</reference>
<dbReference type="GO" id="GO:0004714">
    <property type="term" value="F:transmembrane receptor protein tyrosine kinase activity"/>
    <property type="evidence" value="ECO:0007669"/>
    <property type="project" value="UniProtKB-EC"/>
</dbReference>
<dbReference type="Pfam" id="PF00047">
    <property type="entry name" value="ig"/>
    <property type="match status" value="2"/>
</dbReference>
<dbReference type="CDD" id="cd00096">
    <property type="entry name" value="Ig"/>
    <property type="match status" value="3"/>
</dbReference>
<evidence type="ECO:0000256" key="6">
    <source>
        <dbReference type="ARBA" id="ARBA00022679"/>
    </source>
</evidence>
<keyword evidence="5" id="KW-0597">Phosphoprotein</keyword>
<evidence type="ECO:0000256" key="10">
    <source>
        <dbReference type="ARBA" id="ARBA00022840"/>
    </source>
</evidence>
<evidence type="ECO:0000256" key="5">
    <source>
        <dbReference type="ARBA" id="ARBA00022553"/>
    </source>
</evidence>
<dbReference type="PROSITE" id="PS00240">
    <property type="entry name" value="RECEPTOR_TYR_KIN_III"/>
    <property type="match status" value="1"/>
</dbReference>
<dbReference type="FunFam" id="1.10.510.10:FF:000373">
    <property type="entry name" value="Receptor protein-tyrosine kinase"/>
    <property type="match status" value="1"/>
</dbReference>
<feature type="binding site" evidence="20">
    <location>
        <position position="1006"/>
    </location>
    <ligand>
        <name>ATP</name>
        <dbReference type="ChEBI" id="CHEBI:30616"/>
    </ligand>
</feature>
<keyword evidence="28" id="KW-1185">Reference proteome</keyword>
<dbReference type="Pfam" id="PF07714">
    <property type="entry name" value="PK_Tyr_Ser-Thr"/>
    <property type="match status" value="1"/>
</dbReference>
<dbReference type="SUPFAM" id="SSF48726">
    <property type="entry name" value="Immunoglobulin"/>
    <property type="match status" value="4"/>
</dbReference>
<organism evidence="27 28">
    <name type="scientific">Diatraea saccharalis</name>
    <name type="common">sugarcane borer</name>
    <dbReference type="NCBI Taxonomy" id="40085"/>
    <lineage>
        <taxon>Eukaryota</taxon>
        <taxon>Metazoa</taxon>
        <taxon>Ecdysozoa</taxon>
        <taxon>Arthropoda</taxon>
        <taxon>Hexapoda</taxon>
        <taxon>Insecta</taxon>
        <taxon>Pterygota</taxon>
        <taxon>Neoptera</taxon>
        <taxon>Endopterygota</taxon>
        <taxon>Lepidoptera</taxon>
        <taxon>Glossata</taxon>
        <taxon>Ditrysia</taxon>
        <taxon>Pyraloidea</taxon>
        <taxon>Crambidae</taxon>
        <taxon>Crambinae</taxon>
        <taxon>Diatraea</taxon>
    </lineage>
</organism>
<dbReference type="Gene3D" id="3.30.200.20">
    <property type="entry name" value="Phosphorylase Kinase, domain 1"/>
    <property type="match status" value="1"/>
</dbReference>
<keyword evidence="3" id="KW-0217">Developmental protein</keyword>
<feature type="non-terminal residue" evidence="27">
    <location>
        <position position="1"/>
    </location>
</feature>
<keyword evidence="8 20" id="KW-0547">Nucleotide-binding</keyword>
<keyword evidence="15" id="KW-0675">Receptor</keyword>
<feature type="active site" description="Proton acceptor" evidence="19">
    <location>
        <position position="1002"/>
    </location>
</feature>
<dbReference type="InterPro" id="IPR013151">
    <property type="entry name" value="Immunoglobulin_dom"/>
</dbReference>
<evidence type="ECO:0000256" key="9">
    <source>
        <dbReference type="ARBA" id="ARBA00022777"/>
    </source>
</evidence>
<keyword evidence="21" id="KW-0479">Metal-binding</keyword>
<dbReference type="Pfam" id="PF07679">
    <property type="entry name" value="I-set"/>
    <property type="match status" value="1"/>
</dbReference>
<accession>A0A9N9R9Q3</accession>
<feature type="transmembrane region" description="Helical" evidence="24">
    <location>
        <begin position="711"/>
        <end position="731"/>
    </location>
</feature>
<dbReference type="InterPro" id="IPR000719">
    <property type="entry name" value="Prot_kinase_dom"/>
</dbReference>
<keyword evidence="10 20" id="KW-0067">ATP-binding</keyword>
<evidence type="ECO:0000256" key="19">
    <source>
        <dbReference type="PIRSR" id="PIRSR000615-1"/>
    </source>
</evidence>
<feature type="binding site" evidence="20">
    <location>
        <begin position="792"/>
        <end position="799"/>
    </location>
    <ligand>
        <name>ATP</name>
        <dbReference type="ChEBI" id="CHEBI:30616"/>
    </ligand>
</feature>
<dbReference type="SMART" id="SM00408">
    <property type="entry name" value="IGc2"/>
    <property type="match status" value="4"/>
</dbReference>
<dbReference type="InterPro" id="IPR017441">
    <property type="entry name" value="Protein_kinase_ATP_BS"/>
</dbReference>
<dbReference type="InterPro" id="IPR011009">
    <property type="entry name" value="Kinase-like_dom_sf"/>
</dbReference>
<dbReference type="CDD" id="cd00192">
    <property type="entry name" value="PTKc"/>
    <property type="match status" value="1"/>
</dbReference>
<keyword evidence="12 24" id="KW-0472">Membrane</keyword>
<feature type="site" description="Important for interaction with phosphotyrosine-binding proteins" evidence="22">
    <location>
        <position position="1145"/>
    </location>
</feature>
<evidence type="ECO:0000256" key="17">
    <source>
        <dbReference type="ARBA" id="ARBA00023319"/>
    </source>
</evidence>
<name>A0A9N9R9Q3_9NEOP</name>
<dbReference type="GO" id="GO:0005524">
    <property type="term" value="F:ATP binding"/>
    <property type="evidence" value="ECO:0007669"/>
    <property type="project" value="UniProtKB-UniRule"/>
</dbReference>
<feature type="domain" description="Ig-like" evidence="26">
    <location>
        <begin position="213"/>
        <end position="306"/>
    </location>
</feature>
<dbReference type="InterPro" id="IPR050122">
    <property type="entry name" value="RTK"/>
</dbReference>
<dbReference type="SUPFAM" id="SSF56112">
    <property type="entry name" value="Protein kinase-like (PK-like)"/>
    <property type="match status" value="1"/>
</dbReference>
<dbReference type="GO" id="GO:0005886">
    <property type="term" value="C:plasma membrane"/>
    <property type="evidence" value="ECO:0007669"/>
    <property type="project" value="UniProtKB-SubCell"/>
</dbReference>
<evidence type="ECO:0000313" key="28">
    <source>
        <dbReference type="Proteomes" id="UP001153714"/>
    </source>
</evidence>
<dbReference type="InterPro" id="IPR036179">
    <property type="entry name" value="Ig-like_dom_sf"/>
</dbReference>
<evidence type="ECO:0000256" key="15">
    <source>
        <dbReference type="ARBA" id="ARBA00023170"/>
    </source>
</evidence>
<dbReference type="PROSITE" id="PS50835">
    <property type="entry name" value="IG_LIKE"/>
    <property type="match status" value="4"/>
</dbReference>
<dbReference type="InterPro" id="IPR008266">
    <property type="entry name" value="Tyr_kinase_AS"/>
</dbReference>
<dbReference type="InterPro" id="IPR013783">
    <property type="entry name" value="Ig-like_fold"/>
</dbReference>
<feature type="binding site" evidence="23">
    <location>
        <position position="823"/>
    </location>
    <ligand>
        <name>ATP</name>
        <dbReference type="ChEBI" id="CHEBI:30616"/>
    </ligand>
</feature>
<dbReference type="EC" id="2.7.10.1" evidence="2"/>
<proteinExistence type="predicted"/>
<keyword evidence="9" id="KW-0418">Kinase</keyword>
<dbReference type="PANTHER" id="PTHR24416:SF600">
    <property type="entry name" value="PDGF- AND VEGF-RECEPTOR RELATED, ISOFORM J"/>
    <property type="match status" value="1"/>
</dbReference>
<dbReference type="FunFam" id="3.30.200.20:FF:000384">
    <property type="entry name" value="Receptor protein-tyrosine kinase"/>
    <property type="match status" value="1"/>
</dbReference>
<evidence type="ECO:0000259" key="26">
    <source>
        <dbReference type="PROSITE" id="PS50835"/>
    </source>
</evidence>
<keyword evidence="7 24" id="KW-0812">Transmembrane</keyword>
<keyword evidence="21" id="KW-0460">Magnesium</keyword>
<evidence type="ECO:0000256" key="3">
    <source>
        <dbReference type="ARBA" id="ARBA00022473"/>
    </source>
</evidence>
<keyword evidence="17" id="KW-0393">Immunoglobulin domain</keyword>
<dbReference type="Gene3D" id="2.60.40.10">
    <property type="entry name" value="Immunoglobulins"/>
    <property type="match status" value="7"/>
</dbReference>
<dbReference type="PANTHER" id="PTHR24416">
    <property type="entry name" value="TYROSINE-PROTEIN KINASE RECEPTOR"/>
    <property type="match status" value="1"/>
</dbReference>
<evidence type="ECO:0000256" key="21">
    <source>
        <dbReference type="PIRSR" id="PIRSR000615-3"/>
    </source>
</evidence>
<dbReference type="Gene3D" id="1.10.510.10">
    <property type="entry name" value="Transferase(Phosphotransferase) domain 1"/>
    <property type="match status" value="1"/>
</dbReference>
<evidence type="ECO:0000256" key="18">
    <source>
        <dbReference type="ARBA" id="ARBA00051243"/>
    </source>
</evidence>
<evidence type="ECO:0000256" key="12">
    <source>
        <dbReference type="ARBA" id="ARBA00023136"/>
    </source>
</evidence>
<dbReference type="InterPro" id="IPR007110">
    <property type="entry name" value="Ig-like_dom"/>
</dbReference>
<feature type="binding site" evidence="20">
    <location>
        <position position="819"/>
    </location>
    <ligand>
        <name>ATP</name>
        <dbReference type="ChEBI" id="CHEBI:30616"/>
    </ligand>
</feature>